<feature type="transmembrane region" description="Helical" evidence="1">
    <location>
        <begin position="79"/>
        <end position="101"/>
    </location>
</feature>
<dbReference type="AlphaFoldDB" id="A0AAF1A0I9"/>
<dbReference type="EMBL" id="CP133623">
    <property type="protein sequence ID" value="WMV58516.1"/>
    <property type="molecule type" value="Genomic_DNA"/>
</dbReference>
<evidence type="ECO:0000256" key="1">
    <source>
        <dbReference type="SAM" id="Phobius"/>
    </source>
</evidence>
<keyword evidence="1" id="KW-0812">Transmembrane</keyword>
<sequence>GIGDPPFGQFQHLFALAFSIFKFYNFGRYRIAWQNCSTTRRLLLSIADLIFSFRVWHTGALGETLAIRRLDNGLGDPQAFFSSFFQLPCSFLLISVHALFLNPNTLKSRIYISYWHKNMHLRTLNPLK</sequence>
<organism evidence="2 3">
    <name type="scientific">Solanum verrucosum</name>
    <dbReference type="NCBI Taxonomy" id="315347"/>
    <lineage>
        <taxon>Eukaryota</taxon>
        <taxon>Viridiplantae</taxon>
        <taxon>Streptophyta</taxon>
        <taxon>Embryophyta</taxon>
        <taxon>Tracheophyta</taxon>
        <taxon>Spermatophyta</taxon>
        <taxon>Magnoliopsida</taxon>
        <taxon>eudicotyledons</taxon>
        <taxon>Gunneridae</taxon>
        <taxon>Pentapetalae</taxon>
        <taxon>asterids</taxon>
        <taxon>lamiids</taxon>
        <taxon>Solanales</taxon>
        <taxon>Solanaceae</taxon>
        <taxon>Solanoideae</taxon>
        <taxon>Solaneae</taxon>
        <taxon>Solanum</taxon>
    </lineage>
</organism>
<gene>
    <name evidence="2" type="ORF">MTR67_051901</name>
</gene>
<accession>A0AAF1A0I9</accession>
<dbReference type="Proteomes" id="UP001234989">
    <property type="component" value="Chromosome 12"/>
</dbReference>
<keyword evidence="1" id="KW-1133">Transmembrane helix</keyword>
<keyword evidence="1" id="KW-0472">Membrane</keyword>
<protein>
    <submittedName>
        <fullName evidence="2">Uncharacterized protein</fullName>
    </submittedName>
</protein>
<name>A0AAF1A0I9_SOLVR</name>
<proteinExistence type="predicted"/>
<feature type="non-terminal residue" evidence="2">
    <location>
        <position position="1"/>
    </location>
</feature>
<keyword evidence="3" id="KW-1185">Reference proteome</keyword>
<reference evidence="2" key="1">
    <citation type="submission" date="2023-08" db="EMBL/GenBank/DDBJ databases">
        <title>A de novo genome assembly of Solanum verrucosum Schlechtendal, a Mexican diploid species geographically isolated from the other diploid A-genome species in potato relatives.</title>
        <authorList>
            <person name="Hosaka K."/>
        </authorList>
    </citation>
    <scope>NUCLEOTIDE SEQUENCE</scope>
    <source>
        <tissue evidence="2">Young leaves</tissue>
    </source>
</reference>
<feature type="transmembrane region" description="Helical" evidence="1">
    <location>
        <begin position="12"/>
        <end position="29"/>
    </location>
</feature>
<evidence type="ECO:0000313" key="2">
    <source>
        <dbReference type="EMBL" id="WMV58516.1"/>
    </source>
</evidence>
<feature type="transmembrane region" description="Helical" evidence="1">
    <location>
        <begin position="41"/>
        <end position="59"/>
    </location>
</feature>
<evidence type="ECO:0000313" key="3">
    <source>
        <dbReference type="Proteomes" id="UP001234989"/>
    </source>
</evidence>